<proteinExistence type="evidence at transcript level"/>
<dbReference type="PANTHER" id="PTHR18934">
    <property type="entry name" value="ATP-DEPENDENT RNA HELICASE"/>
    <property type="match status" value="1"/>
</dbReference>
<evidence type="ECO:0000313" key="2">
    <source>
        <dbReference type="EMBL" id="AEY60669.1"/>
    </source>
</evidence>
<dbReference type="GO" id="GO:0003723">
    <property type="term" value="F:RNA binding"/>
    <property type="evidence" value="ECO:0007669"/>
    <property type="project" value="TreeGrafter"/>
</dbReference>
<dbReference type="PROSITE" id="PS51192">
    <property type="entry name" value="HELICASE_ATP_BIND_1"/>
    <property type="match status" value="1"/>
</dbReference>
<keyword evidence="2" id="KW-0547">Nucleotide-binding</keyword>
<feature type="domain" description="Helicase ATP-binding" evidence="1">
    <location>
        <begin position="1"/>
        <end position="64"/>
    </location>
</feature>
<keyword evidence="2" id="KW-0378">Hydrolase</keyword>
<keyword evidence="2" id="KW-0347">Helicase</keyword>
<organism evidence="2">
    <name type="scientific">Apis cerana</name>
    <name type="common">Indian honeybee</name>
    <dbReference type="NCBI Taxonomy" id="7461"/>
    <lineage>
        <taxon>Eukaryota</taxon>
        <taxon>Metazoa</taxon>
        <taxon>Ecdysozoa</taxon>
        <taxon>Arthropoda</taxon>
        <taxon>Hexapoda</taxon>
        <taxon>Insecta</taxon>
        <taxon>Pterygota</taxon>
        <taxon>Neoptera</taxon>
        <taxon>Endopterygota</taxon>
        <taxon>Hymenoptera</taxon>
        <taxon>Apocrita</taxon>
        <taxon>Aculeata</taxon>
        <taxon>Apoidea</taxon>
        <taxon>Anthophila</taxon>
        <taxon>Apidae</taxon>
        <taxon>Apis</taxon>
    </lineage>
</organism>
<dbReference type="EMBL" id="JR048439">
    <property type="protein sequence ID" value="AEY60669.1"/>
    <property type="molecule type" value="mRNA"/>
</dbReference>
<evidence type="ECO:0000259" key="1">
    <source>
        <dbReference type="PROSITE" id="PS51192"/>
    </source>
</evidence>
<reference evidence="2" key="1">
    <citation type="submission" date="2011-11" db="EMBL/GenBank/DDBJ databases">
        <title>Decoding the brain transcriptome of the Eastern honeybee (Apis cerana) based on pyrosequencing.</title>
        <authorList>
            <person name="Sun L."/>
            <person name="Zheng H."/>
            <person name="Wang Y."/>
            <person name="Xie X."/>
            <person name="Zhu Y."/>
            <person name="Gu W."/>
            <person name="Wang S."/>
        </authorList>
    </citation>
    <scope>NUCLEOTIDE SEQUENCE</scope>
    <source>
        <tissue evidence="2">Brain</tissue>
    </source>
</reference>
<name>V9IK48_APICE</name>
<dbReference type="Gene3D" id="3.40.50.300">
    <property type="entry name" value="P-loop containing nucleotide triphosphate hydrolases"/>
    <property type="match status" value="1"/>
</dbReference>
<dbReference type="GO" id="GO:0004386">
    <property type="term" value="F:helicase activity"/>
    <property type="evidence" value="ECO:0007669"/>
    <property type="project" value="UniProtKB-KW"/>
</dbReference>
<protein>
    <submittedName>
        <fullName evidence="2">ATP-dependent RNA helicase spindle-E</fullName>
    </submittedName>
</protein>
<dbReference type="SUPFAM" id="SSF52540">
    <property type="entry name" value="P-loop containing nucleoside triphosphate hydrolases"/>
    <property type="match status" value="1"/>
</dbReference>
<dbReference type="InterPro" id="IPR014001">
    <property type="entry name" value="Helicase_ATP-bd"/>
</dbReference>
<accession>V9IK48</accession>
<dbReference type="AlphaFoldDB" id="V9IK48"/>
<sequence length="86" mass="9992">MLEYTHVILDEVHERDQDMDFLLLVVRKLLHTNSRSVKVILMSATFEVEKFAKYFSSPVGNKLVPAPIIDIPKKTCLMLVFIIFVR</sequence>
<dbReference type="PANTHER" id="PTHR18934:SF113">
    <property type="entry name" value="ATP-DEPENDENT RNA HELICASE TDRD9"/>
    <property type="match status" value="1"/>
</dbReference>
<gene>
    <name evidence="2" type="ORF">ACCB09660</name>
</gene>
<keyword evidence="2" id="KW-0067">ATP-binding</keyword>
<dbReference type="InterPro" id="IPR027417">
    <property type="entry name" value="P-loop_NTPase"/>
</dbReference>